<name>A0A9E7UCR8_9EURY</name>
<dbReference type="PANTHER" id="PTHR46268:SF6">
    <property type="entry name" value="UNIVERSAL STRESS PROTEIN UP12"/>
    <property type="match status" value="1"/>
</dbReference>
<dbReference type="Pfam" id="PF00582">
    <property type="entry name" value="Usp"/>
    <property type="match status" value="1"/>
</dbReference>
<dbReference type="InterPro" id="IPR006016">
    <property type="entry name" value="UspA"/>
</dbReference>
<keyword evidence="4" id="KW-1185">Reference proteome</keyword>
<dbReference type="InterPro" id="IPR014729">
    <property type="entry name" value="Rossmann-like_a/b/a_fold"/>
</dbReference>
<dbReference type="Gene3D" id="3.40.50.620">
    <property type="entry name" value="HUPs"/>
    <property type="match status" value="1"/>
</dbReference>
<dbReference type="Proteomes" id="UP001057580">
    <property type="component" value="Chromosome"/>
</dbReference>
<sequence length="143" mass="15598">MYDRILVPTDGESMDRVYDHALDIASQRGATVHLLYVVDDRAFLTLDERMRDDVLAELESEGASATTSATDRFAAADVETVTATARGDPADEILAYAEANDVDLVVMGTRRRNYRESMVGSVSQKVIARSDAPVLTVGLADEE</sequence>
<dbReference type="EMBL" id="CP104003">
    <property type="protein sequence ID" value="UWM56567.1"/>
    <property type="molecule type" value="Genomic_DNA"/>
</dbReference>
<feature type="domain" description="UspA" evidence="2">
    <location>
        <begin position="1"/>
        <end position="137"/>
    </location>
</feature>
<proteinExistence type="inferred from homology"/>
<comment type="similarity">
    <text evidence="1">Belongs to the universal stress protein A family.</text>
</comment>
<organism evidence="3 4">
    <name type="scientific">Salinirubellus salinus</name>
    <dbReference type="NCBI Taxonomy" id="1364945"/>
    <lineage>
        <taxon>Archaea</taxon>
        <taxon>Methanobacteriati</taxon>
        <taxon>Methanobacteriota</taxon>
        <taxon>Stenosarchaea group</taxon>
        <taxon>Halobacteria</taxon>
        <taxon>Halobacteriales</taxon>
        <taxon>Natronomonadaceae</taxon>
        <taxon>Salinirubellus</taxon>
    </lineage>
</organism>
<evidence type="ECO:0000259" key="2">
    <source>
        <dbReference type="Pfam" id="PF00582"/>
    </source>
</evidence>
<evidence type="ECO:0000313" key="4">
    <source>
        <dbReference type="Proteomes" id="UP001057580"/>
    </source>
</evidence>
<protein>
    <submittedName>
        <fullName evidence="3">Universal stress protein</fullName>
    </submittedName>
</protein>
<dbReference type="InterPro" id="IPR006015">
    <property type="entry name" value="Universal_stress_UspA"/>
</dbReference>
<dbReference type="PRINTS" id="PR01438">
    <property type="entry name" value="UNVRSLSTRESS"/>
</dbReference>
<evidence type="ECO:0000256" key="1">
    <source>
        <dbReference type="ARBA" id="ARBA00008791"/>
    </source>
</evidence>
<reference evidence="3" key="1">
    <citation type="submission" date="2022-09" db="EMBL/GenBank/DDBJ databases">
        <title>Diverse halophilic archaea isolated from saline environments.</title>
        <authorList>
            <person name="Cui H.-L."/>
        </authorList>
    </citation>
    <scope>NUCLEOTIDE SEQUENCE</scope>
    <source>
        <strain evidence="3">ZS-35-S2</strain>
    </source>
</reference>
<dbReference type="CDD" id="cd00293">
    <property type="entry name" value="USP-like"/>
    <property type="match status" value="1"/>
</dbReference>
<gene>
    <name evidence="3" type="ORF">N0B31_09795</name>
</gene>
<dbReference type="KEGG" id="ssai:N0B31_09795"/>
<dbReference type="RefSeq" id="WP_260643681.1">
    <property type="nucleotide sequence ID" value="NZ_CP104003.1"/>
</dbReference>
<dbReference type="GeneID" id="74942715"/>
<dbReference type="SUPFAM" id="SSF52402">
    <property type="entry name" value="Adenine nucleotide alpha hydrolases-like"/>
    <property type="match status" value="1"/>
</dbReference>
<dbReference type="PANTHER" id="PTHR46268">
    <property type="entry name" value="STRESS RESPONSE PROTEIN NHAX"/>
    <property type="match status" value="1"/>
</dbReference>
<evidence type="ECO:0000313" key="3">
    <source>
        <dbReference type="EMBL" id="UWM56567.1"/>
    </source>
</evidence>
<accession>A0A9E7UCR8</accession>
<dbReference type="AlphaFoldDB" id="A0A9E7UCR8"/>